<keyword evidence="5" id="KW-0945">Host-virus interaction</keyword>
<keyword evidence="9" id="KW-0472">Membrane</keyword>
<evidence type="ECO:0000256" key="7">
    <source>
        <dbReference type="ARBA" id="ARBA00022870"/>
    </source>
</evidence>
<keyword evidence="12" id="KW-0325">Glycoprotein</keyword>
<dbReference type="InterPro" id="IPR018154">
    <property type="entry name" value="TLV/ENV_coat_polyprotein"/>
</dbReference>
<evidence type="ECO:0000256" key="4">
    <source>
        <dbReference type="ARBA" id="ARBA00022511"/>
    </source>
</evidence>
<dbReference type="SUPFAM" id="SSF58069">
    <property type="entry name" value="Virus ectodomain"/>
    <property type="match status" value="1"/>
</dbReference>
<reference evidence="14 15" key="1">
    <citation type="submission" date="2019-02" db="EMBL/GenBank/DDBJ databases">
        <title>Opniocepnalus argus genome.</title>
        <authorList>
            <person name="Zhou C."/>
            <person name="Xiao S."/>
        </authorList>
    </citation>
    <scope>NUCLEOTIDE SEQUENCE [LARGE SCALE GENOMIC DNA]</scope>
    <source>
        <strain evidence="14">OARG1902GOOAL</strain>
        <tissue evidence="14">Muscle</tissue>
    </source>
</reference>
<evidence type="ECO:0000256" key="3">
    <source>
        <dbReference type="ARBA" id="ARBA00004563"/>
    </source>
</evidence>
<reference evidence="15" key="2">
    <citation type="submission" date="2019-02" db="EMBL/GenBank/DDBJ databases">
        <title>Opniocepnalus argus Var Kimnra genome.</title>
        <authorList>
            <person name="Zhou C."/>
            <person name="Xiao S."/>
        </authorList>
    </citation>
    <scope>NUCLEOTIDE SEQUENCE [LARGE SCALE GENOMIC DNA]</scope>
</reference>
<dbReference type="AlphaFoldDB" id="A0A6G1QH03"/>
<gene>
    <name evidence="14" type="ORF">EXN66_Car017520</name>
</gene>
<evidence type="ECO:0000256" key="11">
    <source>
        <dbReference type="ARBA" id="ARBA00023157"/>
    </source>
</evidence>
<dbReference type="Gene3D" id="1.10.287.210">
    <property type="match status" value="1"/>
</dbReference>
<keyword evidence="6" id="KW-0812">Transmembrane</keyword>
<keyword evidence="15" id="KW-1185">Reference proteome</keyword>
<dbReference type="Proteomes" id="UP000503349">
    <property type="component" value="Chromosome 17"/>
</dbReference>
<keyword evidence="7" id="KW-1043">Host membrane</keyword>
<evidence type="ECO:0000256" key="6">
    <source>
        <dbReference type="ARBA" id="ARBA00022692"/>
    </source>
</evidence>
<evidence type="ECO:0000256" key="8">
    <source>
        <dbReference type="ARBA" id="ARBA00022989"/>
    </source>
</evidence>
<dbReference type="EMBL" id="CM015728">
    <property type="protein sequence ID" value="KAF3701832.1"/>
    <property type="molecule type" value="Genomic_DNA"/>
</dbReference>
<evidence type="ECO:0000256" key="2">
    <source>
        <dbReference type="ARBA" id="ARBA00004531"/>
    </source>
</evidence>
<evidence type="ECO:0000256" key="12">
    <source>
        <dbReference type="ARBA" id="ARBA00023180"/>
    </source>
</evidence>
<protein>
    <submittedName>
        <fullName evidence="14">Uncharacterized protein</fullName>
    </submittedName>
</protein>
<evidence type="ECO:0000256" key="9">
    <source>
        <dbReference type="ARBA" id="ARBA00023136"/>
    </source>
</evidence>
<dbReference type="PANTHER" id="PTHR10424">
    <property type="entry name" value="VIRAL ENVELOPE PROTEIN"/>
    <property type="match status" value="1"/>
</dbReference>
<organism evidence="14 15">
    <name type="scientific">Channa argus</name>
    <name type="common">Northern snakehead</name>
    <name type="synonym">Ophicephalus argus</name>
    <dbReference type="NCBI Taxonomy" id="215402"/>
    <lineage>
        <taxon>Eukaryota</taxon>
        <taxon>Metazoa</taxon>
        <taxon>Chordata</taxon>
        <taxon>Craniata</taxon>
        <taxon>Vertebrata</taxon>
        <taxon>Euteleostomi</taxon>
        <taxon>Actinopterygii</taxon>
        <taxon>Neopterygii</taxon>
        <taxon>Teleostei</taxon>
        <taxon>Neoteleostei</taxon>
        <taxon>Acanthomorphata</taxon>
        <taxon>Anabantaria</taxon>
        <taxon>Anabantiformes</taxon>
        <taxon>Channoidei</taxon>
        <taxon>Channidae</taxon>
        <taxon>Channa</taxon>
    </lineage>
</organism>
<keyword evidence="11" id="KW-1015">Disulfide bond</keyword>
<evidence type="ECO:0000256" key="1">
    <source>
        <dbReference type="ARBA" id="ARBA00004402"/>
    </source>
</evidence>
<keyword evidence="10" id="KW-0564">Palmitate</keyword>
<evidence type="ECO:0000256" key="5">
    <source>
        <dbReference type="ARBA" id="ARBA00022581"/>
    </source>
</evidence>
<keyword evidence="13" id="KW-0449">Lipoprotein</keyword>
<dbReference type="PANTHER" id="PTHR10424:SF81">
    <property type="entry name" value="ERVV2 PROTEIN"/>
    <property type="match status" value="1"/>
</dbReference>
<evidence type="ECO:0000313" key="14">
    <source>
        <dbReference type="EMBL" id="KAF3701832.1"/>
    </source>
</evidence>
<evidence type="ECO:0000313" key="15">
    <source>
        <dbReference type="Proteomes" id="UP000503349"/>
    </source>
</evidence>
<keyword evidence="4" id="KW-1032">Host cell membrane</keyword>
<name>A0A6G1QH03_CHAAH</name>
<keyword evidence="8" id="KW-1133">Transmembrane helix</keyword>
<evidence type="ECO:0000256" key="13">
    <source>
        <dbReference type="ARBA" id="ARBA00023288"/>
    </source>
</evidence>
<sequence length="63" mass="7181">MLWNTWRSSWQNRMDLDMLLAEKEGVCVMFGDSCCPFIPNNTAPDGSVIKALDALRSLREEFA</sequence>
<evidence type="ECO:0000256" key="10">
    <source>
        <dbReference type="ARBA" id="ARBA00023139"/>
    </source>
</evidence>
<comment type="subcellular location">
    <subcellularLocation>
        <location evidence="1">Host cell membrane</location>
        <topology evidence="1">Single-pass type I membrane protein</topology>
    </subcellularLocation>
    <subcellularLocation>
        <location evidence="2">Host endomembrane system</location>
        <topology evidence="2">Peripheral membrane protein</topology>
    </subcellularLocation>
    <subcellularLocation>
        <location evidence="3">Virion membrane</location>
        <topology evidence="3">Single-pass type I membrane protein</topology>
    </subcellularLocation>
</comment>
<proteinExistence type="predicted"/>
<accession>A0A6G1QH03</accession>